<gene>
    <name evidence="6" type="ORF">B0H67DRAFT_641007</name>
</gene>
<dbReference type="PANTHER" id="PTHR48022:SF47">
    <property type="entry name" value="MAJOR FACILITATOR SUPERFAMILY (MFS) PROFILE DOMAIN-CONTAINING PROTEIN"/>
    <property type="match status" value="1"/>
</dbReference>
<evidence type="ECO:0000313" key="7">
    <source>
        <dbReference type="Proteomes" id="UP001172102"/>
    </source>
</evidence>
<evidence type="ECO:0008006" key="8">
    <source>
        <dbReference type="Google" id="ProtNLM"/>
    </source>
</evidence>
<keyword evidence="2 5" id="KW-0812">Transmembrane</keyword>
<evidence type="ECO:0000256" key="3">
    <source>
        <dbReference type="ARBA" id="ARBA00022989"/>
    </source>
</evidence>
<dbReference type="Proteomes" id="UP001172102">
    <property type="component" value="Unassembled WGS sequence"/>
</dbReference>
<evidence type="ECO:0000256" key="1">
    <source>
        <dbReference type="ARBA" id="ARBA00004141"/>
    </source>
</evidence>
<evidence type="ECO:0000256" key="2">
    <source>
        <dbReference type="ARBA" id="ARBA00022692"/>
    </source>
</evidence>
<keyword evidence="7" id="KW-1185">Reference proteome</keyword>
<dbReference type="AlphaFoldDB" id="A0AA40AYQ6"/>
<organism evidence="6 7">
    <name type="scientific">Lasiosphaeris hirsuta</name>
    <dbReference type="NCBI Taxonomy" id="260670"/>
    <lineage>
        <taxon>Eukaryota</taxon>
        <taxon>Fungi</taxon>
        <taxon>Dikarya</taxon>
        <taxon>Ascomycota</taxon>
        <taxon>Pezizomycotina</taxon>
        <taxon>Sordariomycetes</taxon>
        <taxon>Sordariomycetidae</taxon>
        <taxon>Sordariales</taxon>
        <taxon>Lasiosphaeriaceae</taxon>
        <taxon>Lasiosphaeris</taxon>
    </lineage>
</organism>
<evidence type="ECO:0000256" key="5">
    <source>
        <dbReference type="SAM" id="Phobius"/>
    </source>
</evidence>
<evidence type="ECO:0000313" key="6">
    <source>
        <dbReference type="EMBL" id="KAK0724466.1"/>
    </source>
</evidence>
<sequence length="366" mass="39375">MEFKLSTTYNFQLVAMVATLGGMLFGFRHPVHYIESFYNPSGLIQGAIGSALVAGSVVGSALAGPISDKIRGRDAIMFVCIFWLIGTSVQVSCQNYGQLIAGRVLNGLTVAITSSQVPVYLAEIAKAEKGGSLVIIQQLAIEFGILIMLGAIRKPAIQTLANIQAGGNTDDPLVIAGWEKIVTVMRAELEAGKGWRKFVKNGMWKRTMGAHHIDVPEGVGGNANIVISVTPGAPASTVITFSFPLIVVYALTLAPVFNFALGMFTPPAFVNITWKLFIIFGMLCMAAAAWFWVFYPETCGKTLEEIEVLISKNGPKPWKTKKGDSRLLARIEAVVATKNQEDPDVHIAPAVEKESAWSRGCSVVLG</sequence>
<dbReference type="InterPro" id="IPR036259">
    <property type="entry name" value="MFS_trans_sf"/>
</dbReference>
<keyword evidence="4 5" id="KW-0472">Membrane</keyword>
<feature type="transmembrane region" description="Helical" evidence="5">
    <location>
        <begin position="43"/>
        <end position="63"/>
    </location>
</feature>
<reference evidence="6" key="1">
    <citation type="submission" date="2023-06" db="EMBL/GenBank/DDBJ databases">
        <title>Genome-scale phylogeny and comparative genomics of the fungal order Sordariales.</title>
        <authorList>
            <consortium name="Lawrence Berkeley National Laboratory"/>
            <person name="Hensen N."/>
            <person name="Bonometti L."/>
            <person name="Westerberg I."/>
            <person name="Brannstrom I.O."/>
            <person name="Guillou S."/>
            <person name="Cros-Aarteil S."/>
            <person name="Calhoun S."/>
            <person name="Haridas S."/>
            <person name="Kuo A."/>
            <person name="Mondo S."/>
            <person name="Pangilinan J."/>
            <person name="Riley R."/>
            <person name="Labutti K."/>
            <person name="Andreopoulos B."/>
            <person name="Lipzen A."/>
            <person name="Chen C."/>
            <person name="Yanf M."/>
            <person name="Daum C."/>
            <person name="Ng V."/>
            <person name="Clum A."/>
            <person name="Steindorff A."/>
            <person name="Ohm R."/>
            <person name="Martin F."/>
            <person name="Silar P."/>
            <person name="Natvig D."/>
            <person name="Lalanne C."/>
            <person name="Gautier V."/>
            <person name="Ament-Velasquez S.L."/>
            <person name="Kruys A."/>
            <person name="Hutchinson M.I."/>
            <person name="Powell A.J."/>
            <person name="Barry K."/>
            <person name="Miller A.N."/>
            <person name="Grigoriev I.V."/>
            <person name="Debuchy R."/>
            <person name="Gladieux P."/>
            <person name="Thoren M.H."/>
            <person name="Johannesson H."/>
        </authorList>
    </citation>
    <scope>NUCLEOTIDE SEQUENCE</scope>
    <source>
        <strain evidence="6">SMH4607-1</strain>
    </source>
</reference>
<keyword evidence="3 5" id="KW-1133">Transmembrane helix</keyword>
<name>A0AA40AYQ6_9PEZI</name>
<dbReference type="Pfam" id="PF00083">
    <property type="entry name" value="Sugar_tr"/>
    <property type="match status" value="2"/>
</dbReference>
<proteinExistence type="predicted"/>
<feature type="transmembrane region" description="Helical" evidence="5">
    <location>
        <begin position="12"/>
        <end position="31"/>
    </location>
</feature>
<feature type="transmembrane region" description="Helical" evidence="5">
    <location>
        <begin position="241"/>
        <end position="264"/>
    </location>
</feature>
<dbReference type="GO" id="GO:0005351">
    <property type="term" value="F:carbohydrate:proton symporter activity"/>
    <property type="evidence" value="ECO:0007669"/>
    <property type="project" value="TreeGrafter"/>
</dbReference>
<dbReference type="EMBL" id="JAUKUA010000002">
    <property type="protein sequence ID" value="KAK0724466.1"/>
    <property type="molecule type" value="Genomic_DNA"/>
</dbReference>
<feature type="transmembrane region" description="Helical" evidence="5">
    <location>
        <begin position="75"/>
        <end position="92"/>
    </location>
</feature>
<dbReference type="SUPFAM" id="SSF103473">
    <property type="entry name" value="MFS general substrate transporter"/>
    <property type="match status" value="2"/>
</dbReference>
<feature type="transmembrane region" description="Helical" evidence="5">
    <location>
        <begin position="133"/>
        <end position="152"/>
    </location>
</feature>
<protein>
    <recommendedName>
        <fullName evidence="8">Major facilitator superfamily (MFS) profile domain-containing protein</fullName>
    </recommendedName>
</protein>
<comment type="subcellular location">
    <subcellularLocation>
        <location evidence="1">Membrane</location>
        <topology evidence="1">Multi-pass membrane protein</topology>
    </subcellularLocation>
</comment>
<evidence type="ECO:0000256" key="4">
    <source>
        <dbReference type="ARBA" id="ARBA00023136"/>
    </source>
</evidence>
<dbReference type="GO" id="GO:0016020">
    <property type="term" value="C:membrane"/>
    <property type="evidence" value="ECO:0007669"/>
    <property type="project" value="UniProtKB-SubCell"/>
</dbReference>
<accession>A0AA40AYQ6</accession>
<dbReference type="InterPro" id="IPR050360">
    <property type="entry name" value="MFS_Sugar_Transporters"/>
</dbReference>
<feature type="transmembrane region" description="Helical" evidence="5">
    <location>
        <begin position="276"/>
        <end position="295"/>
    </location>
</feature>
<dbReference type="PANTHER" id="PTHR48022">
    <property type="entry name" value="PLASTIDIC GLUCOSE TRANSPORTER 4"/>
    <property type="match status" value="1"/>
</dbReference>
<dbReference type="InterPro" id="IPR005828">
    <property type="entry name" value="MFS_sugar_transport-like"/>
</dbReference>
<comment type="caution">
    <text evidence="6">The sequence shown here is derived from an EMBL/GenBank/DDBJ whole genome shotgun (WGS) entry which is preliminary data.</text>
</comment>
<dbReference type="Gene3D" id="1.20.1250.20">
    <property type="entry name" value="MFS general substrate transporter like domains"/>
    <property type="match status" value="2"/>
</dbReference>